<dbReference type="GO" id="GO:0006096">
    <property type="term" value="P:glycolytic process"/>
    <property type="evidence" value="ECO:0007669"/>
    <property type="project" value="InterPro"/>
</dbReference>
<accession>A0A7M2Y4Y4</accession>
<gene>
    <name evidence="4" type="ORF">Q73A0000_02505</name>
</gene>
<dbReference type="PANTHER" id="PTHR47363">
    <property type="entry name" value="GLUCOKINASE"/>
    <property type="match status" value="1"/>
</dbReference>
<dbReference type="Proteomes" id="UP000594195">
    <property type="component" value="Chromosome"/>
</dbReference>
<dbReference type="GO" id="GO:0005536">
    <property type="term" value="F:D-glucose binding"/>
    <property type="evidence" value="ECO:0007669"/>
    <property type="project" value="InterPro"/>
</dbReference>
<comment type="similarity">
    <text evidence="3">Belongs to the bacterial glucokinase family.</text>
</comment>
<keyword evidence="1" id="KW-0808">Transferase</keyword>
<organism evidence="4 5">
    <name type="scientific">Kaistella flava</name>
    <name type="common">ex Peng et al. 2021</name>
    <dbReference type="NCBI Taxonomy" id="2038776"/>
    <lineage>
        <taxon>Bacteria</taxon>
        <taxon>Pseudomonadati</taxon>
        <taxon>Bacteroidota</taxon>
        <taxon>Flavobacteriia</taxon>
        <taxon>Flavobacteriales</taxon>
        <taxon>Weeksellaceae</taxon>
        <taxon>Chryseobacterium group</taxon>
        <taxon>Kaistella</taxon>
    </lineage>
</organism>
<evidence type="ECO:0000313" key="5">
    <source>
        <dbReference type="Proteomes" id="UP000594195"/>
    </source>
</evidence>
<sequence length="350" mass="39431">METKNKFNLFLPGISSETNDDISLIAADLRDEKTVIGLYAAENRRVFLKIEKSYSTKEFSSFSEIIKSFISEHSSETISKLAVAVPGPVIGGKSEPQRLPWKLDADEIKKETQIKEVFLINDLEASAYGLEHVAENDFVTIHDSAHFTPGNAVLLAPGDGLGEAALFWDGCFLRPFATEGGHCEFSPRTNDEVEFYSFLQKIYGIVSWESVLSKGGLFNVYRFLRDVKRQVQPDWLTQEIEAGNFTQAIIHGAIEKRDRICTMTIDTFLVFLAREANSLVLKMKATGGLFLSGEIPVMLEQFINNKKFYKNFIISDKMENILKDIPIYLVKDEKTILNGAALYAAYYNKC</sequence>
<evidence type="ECO:0000256" key="1">
    <source>
        <dbReference type="ARBA" id="ARBA00022679"/>
    </source>
</evidence>
<evidence type="ECO:0000313" key="4">
    <source>
        <dbReference type="EMBL" id="QOW09307.1"/>
    </source>
</evidence>
<keyword evidence="2 4" id="KW-0418">Kinase</keyword>
<name>A0A7M2Y4Y4_9FLAO</name>
<evidence type="ECO:0000256" key="3">
    <source>
        <dbReference type="RuleBase" id="RU004046"/>
    </source>
</evidence>
<dbReference type="InterPro" id="IPR043129">
    <property type="entry name" value="ATPase_NBD"/>
</dbReference>
<dbReference type="GO" id="GO:0005524">
    <property type="term" value="F:ATP binding"/>
    <property type="evidence" value="ECO:0007669"/>
    <property type="project" value="InterPro"/>
</dbReference>
<dbReference type="EMBL" id="CP040442">
    <property type="protein sequence ID" value="QOW09307.1"/>
    <property type="molecule type" value="Genomic_DNA"/>
</dbReference>
<dbReference type="Pfam" id="PF02685">
    <property type="entry name" value="Glucokinase"/>
    <property type="match status" value="1"/>
</dbReference>
<evidence type="ECO:0000256" key="2">
    <source>
        <dbReference type="ARBA" id="ARBA00022777"/>
    </source>
</evidence>
<dbReference type="InterPro" id="IPR003836">
    <property type="entry name" value="Glucokinase"/>
</dbReference>
<dbReference type="CDD" id="cd24008">
    <property type="entry name" value="ASKHA_NBD_GLK"/>
    <property type="match status" value="1"/>
</dbReference>
<dbReference type="GO" id="GO:0004340">
    <property type="term" value="F:glucokinase activity"/>
    <property type="evidence" value="ECO:0007669"/>
    <property type="project" value="InterPro"/>
</dbReference>
<dbReference type="Gene3D" id="3.40.367.20">
    <property type="match status" value="1"/>
</dbReference>
<keyword evidence="5" id="KW-1185">Reference proteome</keyword>
<dbReference type="PANTHER" id="PTHR47363:SF1">
    <property type="entry name" value="GLUCOKINASE"/>
    <property type="match status" value="1"/>
</dbReference>
<dbReference type="SUPFAM" id="SSF53067">
    <property type="entry name" value="Actin-like ATPase domain"/>
    <property type="match status" value="1"/>
</dbReference>
<dbReference type="RefSeq" id="WP_193812523.1">
    <property type="nucleotide sequence ID" value="NZ_CP040442.1"/>
</dbReference>
<reference evidence="4 5" key="1">
    <citation type="submission" date="2019-05" db="EMBL/GenBank/DDBJ databases">
        <title>Chryseobacterium sp. isolated from King George Island, maritime Antarctica.</title>
        <authorList>
            <person name="Peng X."/>
        </authorList>
    </citation>
    <scope>NUCLEOTIDE SEQUENCE [LARGE SCALE GENOMIC DNA]</scope>
    <source>
        <strain evidence="4 5">7-3A</strain>
    </source>
</reference>
<proteinExistence type="inferred from homology"/>
<dbReference type="KEGG" id="kfa:Q73A0000_02505"/>
<dbReference type="AlphaFoldDB" id="A0A7M2Y4Y4"/>
<dbReference type="Gene3D" id="3.30.420.40">
    <property type="match status" value="1"/>
</dbReference>
<protein>
    <submittedName>
        <fullName evidence="4">Glucokinase</fullName>
    </submittedName>
</protein>